<protein>
    <submittedName>
        <fullName evidence="1">Uncharacterized protein</fullName>
    </submittedName>
</protein>
<accession>A0A7H8N541</accession>
<evidence type="ECO:0000313" key="1">
    <source>
        <dbReference type="EMBL" id="QKW49572.1"/>
    </source>
</evidence>
<name>A0A7H8N541_9ACTN</name>
<reference evidence="1 2" key="1">
    <citation type="submission" date="2020-06" db="EMBL/GenBank/DDBJ databases">
        <title>Genome mining for natural products.</title>
        <authorList>
            <person name="Zhang B."/>
            <person name="Shi J."/>
            <person name="Ge H."/>
        </authorList>
    </citation>
    <scope>NUCLEOTIDE SEQUENCE [LARGE SCALE GENOMIC DNA]</scope>
    <source>
        <strain evidence="1 2">NA00687</strain>
    </source>
</reference>
<evidence type="ECO:0000313" key="2">
    <source>
        <dbReference type="Proteomes" id="UP000509303"/>
    </source>
</evidence>
<sequence>MPRQTWVTLLVWQPADPLNPLDVSRAWPRVLQVVRDGEAGPPGVILRPDEPLWQAAARVTAALGLRAPARPAPLLAVDQRPSGHGDDVEQMVLVLDGGTLPTETLPPCGGCGRCHLVWTPLEEAEQSALVHALRARVRGGQPPTLWCGEPVVGG</sequence>
<dbReference type="EMBL" id="CP054929">
    <property type="protein sequence ID" value="QKW49572.1"/>
    <property type="molecule type" value="Genomic_DNA"/>
</dbReference>
<organism evidence="1 2">
    <name type="scientific">Streptomyces buecherae</name>
    <dbReference type="NCBI Taxonomy" id="2763006"/>
    <lineage>
        <taxon>Bacteria</taxon>
        <taxon>Bacillati</taxon>
        <taxon>Actinomycetota</taxon>
        <taxon>Actinomycetes</taxon>
        <taxon>Kitasatosporales</taxon>
        <taxon>Streptomycetaceae</taxon>
        <taxon>Streptomyces</taxon>
    </lineage>
</organism>
<dbReference type="Proteomes" id="UP000509303">
    <property type="component" value="Chromosome"/>
</dbReference>
<dbReference type="RefSeq" id="WP_176161306.1">
    <property type="nucleotide sequence ID" value="NZ_CP054929.1"/>
</dbReference>
<dbReference type="AlphaFoldDB" id="A0A7H8N541"/>
<proteinExistence type="predicted"/>
<keyword evidence="2" id="KW-1185">Reference proteome</keyword>
<gene>
    <name evidence="1" type="ORF">HUT08_08380</name>
</gene>